<dbReference type="Proteomes" id="UP001165960">
    <property type="component" value="Unassembled WGS sequence"/>
</dbReference>
<organism evidence="1 2">
    <name type="scientific">Entomophthora muscae</name>
    <dbReference type="NCBI Taxonomy" id="34485"/>
    <lineage>
        <taxon>Eukaryota</taxon>
        <taxon>Fungi</taxon>
        <taxon>Fungi incertae sedis</taxon>
        <taxon>Zoopagomycota</taxon>
        <taxon>Entomophthoromycotina</taxon>
        <taxon>Entomophthoromycetes</taxon>
        <taxon>Entomophthorales</taxon>
        <taxon>Entomophthoraceae</taxon>
        <taxon>Entomophthora</taxon>
    </lineage>
</organism>
<accession>A0ACC2SV37</accession>
<proteinExistence type="predicted"/>
<name>A0ACC2SV37_9FUNG</name>
<keyword evidence="2" id="KW-1185">Reference proteome</keyword>
<evidence type="ECO:0000313" key="2">
    <source>
        <dbReference type="Proteomes" id="UP001165960"/>
    </source>
</evidence>
<sequence length="221" mass="24824">MANQMMDGKRNCVQACDYCKLKKRKCVKEGVRCTYCEANNQDCTYHNLNRKRGRMGERKKKKGKKELFGYDMMPYMGASSQPSSPLGVLFDSSTPVDPYVVLAYEDMIKQYATQEFPIGDLLPYLEAFHNVPHPIITAAISREELSCVASSSPTPTSMLLLYSVAAVAGICCDSVDRAIGIEWYFLAVDQLSQLDHIDQSNPLSHHQFNLAAYLLDFIKIA</sequence>
<protein>
    <submittedName>
        <fullName evidence="1">Uncharacterized protein</fullName>
    </submittedName>
</protein>
<comment type="caution">
    <text evidence="1">The sequence shown here is derived from an EMBL/GenBank/DDBJ whole genome shotgun (WGS) entry which is preliminary data.</text>
</comment>
<dbReference type="EMBL" id="QTSX02004305">
    <property type="protein sequence ID" value="KAJ9066135.1"/>
    <property type="molecule type" value="Genomic_DNA"/>
</dbReference>
<reference evidence="1" key="1">
    <citation type="submission" date="2022-04" db="EMBL/GenBank/DDBJ databases">
        <title>Genome of the entomopathogenic fungus Entomophthora muscae.</title>
        <authorList>
            <person name="Elya C."/>
            <person name="Lovett B.R."/>
            <person name="Lee E."/>
            <person name="Macias A.M."/>
            <person name="Hajek A.E."/>
            <person name="De Bivort B.L."/>
            <person name="Kasson M.T."/>
            <person name="De Fine Licht H.H."/>
            <person name="Stajich J.E."/>
        </authorList>
    </citation>
    <scope>NUCLEOTIDE SEQUENCE</scope>
    <source>
        <strain evidence="1">Berkeley</strain>
    </source>
</reference>
<evidence type="ECO:0000313" key="1">
    <source>
        <dbReference type="EMBL" id="KAJ9066135.1"/>
    </source>
</evidence>
<gene>
    <name evidence="1" type="ORF">DSO57_1012535</name>
</gene>